<keyword evidence="4" id="KW-0813">Transport</keyword>
<evidence type="ECO:0000256" key="5">
    <source>
        <dbReference type="ARBA" id="ARBA00022927"/>
    </source>
</evidence>
<proteinExistence type="evidence at transcript level"/>
<dbReference type="GO" id="GO:0005770">
    <property type="term" value="C:late endosome"/>
    <property type="evidence" value="ECO:0007669"/>
    <property type="project" value="TreeGrafter"/>
</dbReference>
<comment type="subcellular location">
    <subcellularLocation>
        <location evidence="7">Endomembrane system</location>
        <topology evidence="7">Peripheral membrane protein</topology>
        <orientation evidence="7">Cytoplasmic side</orientation>
    </subcellularLocation>
</comment>
<evidence type="ECO:0000313" key="10">
    <source>
        <dbReference type="EMBL" id="AEO34488.1"/>
    </source>
</evidence>
<dbReference type="SUPFAM" id="SSF49447">
    <property type="entry name" value="Second domain of Mu2 adaptin subunit (ap50) of ap2 adaptor"/>
    <property type="match status" value="1"/>
</dbReference>
<keyword evidence="6" id="KW-0472">Membrane</keyword>
<dbReference type="PANTHER" id="PTHR16082:SF2">
    <property type="entry name" value="AP-5 COMPLEX SUBUNIT MU-1"/>
    <property type="match status" value="1"/>
</dbReference>
<dbReference type="PANTHER" id="PTHR16082">
    <property type="entry name" value="AP-5 COMPLEX SUBUNIT MU-1"/>
    <property type="match status" value="1"/>
</dbReference>
<accession>G3MLX0</accession>
<dbReference type="InterPro" id="IPR028565">
    <property type="entry name" value="MHD"/>
</dbReference>
<dbReference type="AlphaFoldDB" id="G3MLX0"/>
<evidence type="ECO:0000256" key="7">
    <source>
        <dbReference type="ARBA" id="ARBA00029433"/>
    </source>
</evidence>
<dbReference type="GO" id="GO:0005829">
    <property type="term" value="C:cytosol"/>
    <property type="evidence" value="ECO:0007669"/>
    <property type="project" value="TreeGrafter"/>
</dbReference>
<evidence type="ECO:0000256" key="3">
    <source>
        <dbReference type="ARBA" id="ARBA00021851"/>
    </source>
</evidence>
<reference evidence="10" key="1">
    <citation type="journal article" date="2011" name="PLoS ONE">
        <title>A deep insight into the sialotranscriptome of the gulf coast tick, Amblyomma maculatum.</title>
        <authorList>
            <person name="Karim S."/>
            <person name="Singh P."/>
            <person name="Ribeiro J.M."/>
        </authorList>
    </citation>
    <scope>NUCLEOTIDE SEQUENCE</scope>
    <source>
        <tissue evidence="10">Salivary gland</tissue>
    </source>
</reference>
<evidence type="ECO:0000256" key="1">
    <source>
        <dbReference type="ARBA" id="ARBA00005324"/>
    </source>
</evidence>
<dbReference type="FunFam" id="2.60.40.1170:FF:000013">
    <property type="entry name" value="AP-5 complex subunit mu-1 isoform X1"/>
    <property type="match status" value="1"/>
</dbReference>
<dbReference type="InterPro" id="IPR036168">
    <property type="entry name" value="AP2_Mu_C_sf"/>
</dbReference>
<feature type="domain" description="MHD" evidence="9">
    <location>
        <begin position="202"/>
        <end position="457"/>
    </location>
</feature>
<dbReference type="GO" id="GO:0016197">
    <property type="term" value="P:endosomal transport"/>
    <property type="evidence" value="ECO:0007669"/>
    <property type="project" value="TreeGrafter"/>
</dbReference>
<evidence type="ECO:0000256" key="8">
    <source>
        <dbReference type="ARBA" id="ARBA00030827"/>
    </source>
</evidence>
<comment type="similarity">
    <text evidence="1">Belongs to the adaptor complexes medium subunit family.</text>
</comment>
<sequence length="477" mass="52709">MSMRALCIISIPHKDAATTVYYRRFPTCEKRAQRLAGYVPLPPHKALAAALASCLDDTNLQSWRERVDRPLQLPALELSTSQGALWPFVFVEKEGLYFGCLPLVSVPPGERPELLSLPEVTTALMAVEAVIEVLGNSIPNLTANSAQLLKVEEFLSVAAPFGLLQFTQPSVVQDILKDREMPAPVDTATKVPAWRPVPFHGKPVLRLQLREVVHSTQCERPDVSIFTQVSGNLRVHAELECRELTLTMKANDTLKPTLAVGVRITTHQATESGSSTWSIHMTPPPTHPVEAVRYSLPQSLAVPPILGLYSMRGDKHVDFLLQLKLQAGIKNAFQSLDVRIPFFNRGCIRKSSLTPSCGSVSLTKDKFSLLWAVGQKFPASSQEVSLTGTVHFEERPSDTNESALCTGLTSYVQVDFRMTQRTLSGCSLDSKSILVTPPVKFKLSLDYEVRSLEYRIWNKFGEVPFATPAMTADSVEN</sequence>
<dbReference type="EMBL" id="JO842871">
    <property type="protein sequence ID" value="AEO34488.1"/>
    <property type="molecule type" value="mRNA"/>
</dbReference>
<keyword evidence="5" id="KW-0653">Protein transport</keyword>
<dbReference type="GO" id="GO:0005764">
    <property type="term" value="C:lysosome"/>
    <property type="evidence" value="ECO:0007669"/>
    <property type="project" value="TreeGrafter"/>
</dbReference>
<evidence type="ECO:0000256" key="6">
    <source>
        <dbReference type="ARBA" id="ARBA00023136"/>
    </source>
</evidence>
<evidence type="ECO:0000259" key="9">
    <source>
        <dbReference type="PROSITE" id="PS51072"/>
    </source>
</evidence>
<name>G3MLX0_AMBMU</name>
<evidence type="ECO:0000256" key="4">
    <source>
        <dbReference type="ARBA" id="ARBA00022448"/>
    </source>
</evidence>
<protein>
    <recommendedName>
        <fullName evidence="3">AP-5 complex subunit mu-1</fullName>
    </recommendedName>
    <alternativeName>
        <fullName evidence="8">Adaptor-related protein complex 5 subunit mu-1</fullName>
    </alternativeName>
</protein>
<dbReference type="Pfam" id="PF00928">
    <property type="entry name" value="Adap_comp_sub"/>
    <property type="match status" value="1"/>
</dbReference>
<dbReference type="GO" id="GO:0030119">
    <property type="term" value="C:AP-type membrane coat adaptor complex"/>
    <property type="evidence" value="ECO:0007669"/>
    <property type="project" value="TreeGrafter"/>
</dbReference>
<dbReference type="PROSITE" id="PS51072">
    <property type="entry name" value="MHD"/>
    <property type="match status" value="1"/>
</dbReference>
<comment type="subunit">
    <text evidence="2">Probably part of the adaptor protein complex 5 (AP-5) a tetramer composed of AP5B1, AP5M1, AP5S1 and AP5Z1.</text>
</comment>
<organism evidence="10">
    <name type="scientific">Amblyomma maculatum</name>
    <name type="common">Gulf Coast tick</name>
    <dbReference type="NCBI Taxonomy" id="34609"/>
    <lineage>
        <taxon>Eukaryota</taxon>
        <taxon>Metazoa</taxon>
        <taxon>Ecdysozoa</taxon>
        <taxon>Arthropoda</taxon>
        <taxon>Chelicerata</taxon>
        <taxon>Arachnida</taxon>
        <taxon>Acari</taxon>
        <taxon>Parasitiformes</taxon>
        <taxon>Ixodida</taxon>
        <taxon>Ixodoidea</taxon>
        <taxon>Ixodidae</taxon>
        <taxon>Amblyomminae</taxon>
        <taxon>Amblyomma</taxon>
    </lineage>
</organism>
<dbReference type="InterPro" id="IPR039591">
    <property type="entry name" value="AP5M1"/>
</dbReference>
<evidence type="ECO:0000256" key="2">
    <source>
        <dbReference type="ARBA" id="ARBA00011174"/>
    </source>
</evidence>
<dbReference type="GO" id="GO:0015031">
    <property type="term" value="P:protein transport"/>
    <property type="evidence" value="ECO:0007669"/>
    <property type="project" value="UniProtKB-KW"/>
</dbReference>